<evidence type="ECO:0000256" key="6">
    <source>
        <dbReference type="ARBA" id="ARBA00023125"/>
    </source>
</evidence>
<dbReference type="InterPro" id="IPR001867">
    <property type="entry name" value="OmpR/PhoB-type_DNA-bd"/>
</dbReference>
<dbReference type="Pfam" id="PF00486">
    <property type="entry name" value="Trans_reg_C"/>
    <property type="match status" value="1"/>
</dbReference>
<dbReference type="FunFam" id="3.40.50.2300:FF:000001">
    <property type="entry name" value="DNA-binding response regulator PhoB"/>
    <property type="match status" value="1"/>
</dbReference>
<dbReference type="SMART" id="SM00862">
    <property type="entry name" value="Trans_reg_C"/>
    <property type="match status" value="1"/>
</dbReference>
<dbReference type="Gene3D" id="1.10.10.10">
    <property type="entry name" value="Winged helix-like DNA-binding domain superfamily/Winged helix DNA-binding domain"/>
    <property type="match status" value="1"/>
</dbReference>
<keyword evidence="6 9" id="KW-0238">DNA-binding</keyword>
<evidence type="ECO:0000259" key="11">
    <source>
        <dbReference type="PROSITE" id="PS51755"/>
    </source>
</evidence>
<feature type="modified residue" description="4-aspartylphosphate" evidence="8">
    <location>
        <position position="53"/>
    </location>
</feature>
<dbReference type="Gene3D" id="6.10.250.690">
    <property type="match status" value="1"/>
</dbReference>
<evidence type="ECO:0000313" key="13">
    <source>
        <dbReference type="Proteomes" id="UP000481043"/>
    </source>
</evidence>
<evidence type="ECO:0000256" key="9">
    <source>
        <dbReference type="PROSITE-ProRule" id="PRU01091"/>
    </source>
</evidence>
<dbReference type="GO" id="GO:0000976">
    <property type="term" value="F:transcription cis-regulatory region binding"/>
    <property type="evidence" value="ECO:0007669"/>
    <property type="project" value="TreeGrafter"/>
</dbReference>
<dbReference type="CDD" id="cd00383">
    <property type="entry name" value="trans_reg_C"/>
    <property type="match status" value="1"/>
</dbReference>
<dbReference type="Proteomes" id="UP000481043">
    <property type="component" value="Unassembled WGS sequence"/>
</dbReference>
<sequence>MRKALIVDDEERMLHLLSLQLSPHHFECVTALSAKEALRIIESRDDIDVVLLDVMMPDMDGWETCRNIREFSSVPIIMLTARDHKQDIVKGLQLGADDYVTKPFDKEELIARVEAVLRRVKGANTTEFKGLVWSEDLMQVTYHSSSIPFTPKEFELIGLFLRNVNRVFSREKLIENLWGYDTDTEGRTIDSHMKNLRDKLRKAGFPVEQHIQTVWGVGYKWVSHEK</sequence>
<reference evidence="12 13" key="1">
    <citation type="submission" date="2020-02" db="EMBL/GenBank/DDBJ databases">
        <title>Bacillus aquiflavi sp. nov., isolated from yellow water of strong flavor Chinese baijiu in Yibin region of China.</title>
        <authorList>
            <person name="Xie J."/>
        </authorList>
    </citation>
    <scope>NUCLEOTIDE SEQUENCE [LARGE SCALE GENOMIC DNA]</scope>
    <source>
        <strain evidence="12 13">SA4</strain>
    </source>
</reference>
<dbReference type="Pfam" id="PF00072">
    <property type="entry name" value="Response_reg"/>
    <property type="match status" value="1"/>
</dbReference>
<dbReference type="SMART" id="SM00448">
    <property type="entry name" value="REC"/>
    <property type="match status" value="1"/>
</dbReference>
<dbReference type="SUPFAM" id="SSF46894">
    <property type="entry name" value="C-terminal effector domain of the bipartite response regulators"/>
    <property type="match status" value="1"/>
</dbReference>
<name>A0A6M0QBV0_9BACI</name>
<evidence type="ECO:0000256" key="3">
    <source>
        <dbReference type="ARBA" id="ARBA00022553"/>
    </source>
</evidence>
<dbReference type="GO" id="GO:0006355">
    <property type="term" value="P:regulation of DNA-templated transcription"/>
    <property type="evidence" value="ECO:0007669"/>
    <property type="project" value="InterPro"/>
</dbReference>
<comment type="caution">
    <text evidence="12">The sequence shown here is derived from an EMBL/GenBank/DDBJ whole genome shotgun (WGS) entry which is preliminary data.</text>
</comment>
<accession>A0A6M0QBV0</accession>
<dbReference type="PANTHER" id="PTHR48111:SF73">
    <property type="entry name" value="ALKALINE PHOSPHATASE SYNTHESIS TRANSCRIPTIONAL REGULATORY PROTEIN PHOP"/>
    <property type="match status" value="1"/>
</dbReference>
<keyword evidence="13" id="KW-1185">Reference proteome</keyword>
<dbReference type="GO" id="GO:0000156">
    <property type="term" value="F:phosphorelay response regulator activity"/>
    <property type="evidence" value="ECO:0007669"/>
    <property type="project" value="TreeGrafter"/>
</dbReference>
<dbReference type="PANTHER" id="PTHR48111">
    <property type="entry name" value="REGULATOR OF RPOS"/>
    <property type="match status" value="1"/>
</dbReference>
<keyword evidence="2" id="KW-0963">Cytoplasm</keyword>
<feature type="domain" description="Response regulatory" evidence="10">
    <location>
        <begin position="3"/>
        <end position="117"/>
    </location>
</feature>
<dbReference type="Gene3D" id="3.40.50.2300">
    <property type="match status" value="1"/>
</dbReference>
<evidence type="ECO:0000256" key="8">
    <source>
        <dbReference type="PROSITE-ProRule" id="PRU00169"/>
    </source>
</evidence>
<dbReference type="InterPro" id="IPR039420">
    <property type="entry name" value="WalR-like"/>
</dbReference>
<evidence type="ECO:0000313" key="12">
    <source>
        <dbReference type="EMBL" id="NEY73805.1"/>
    </source>
</evidence>
<dbReference type="InterPro" id="IPR016032">
    <property type="entry name" value="Sig_transdc_resp-reg_C-effctor"/>
</dbReference>
<keyword evidence="3 8" id="KW-0597">Phosphoprotein</keyword>
<dbReference type="SUPFAM" id="SSF52172">
    <property type="entry name" value="CheY-like"/>
    <property type="match status" value="1"/>
</dbReference>
<dbReference type="PROSITE" id="PS50110">
    <property type="entry name" value="RESPONSE_REGULATORY"/>
    <property type="match status" value="1"/>
</dbReference>
<dbReference type="EMBL" id="JAAIWM010000009">
    <property type="protein sequence ID" value="NEY73805.1"/>
    <property type="molecule type" value="Genomic_DNA"/>
</dbReference>
<feature type="DNA-binding region" description="OmpR/PhoB-type" evidence="9">
    <location>
        <begin position="123"/>
        <end position="223"/>
    </location>
</feature>
<evidence type="ECO:0000256" key="4">
    <source>
        <dbReference type="ARBA" id="ARBA00023012"/>
    </source>
</evidence>
<dbReference type="CDD" id="cd17574">
    <property type="entry name" value="REC_OmpR"/>
    <property type="match status" value="1"/>
</dbReference>
<keyword evidence="5" id="KW-0805">Transcription regulation</keyword>
<evidence type="ECO:0000256" key="7">
    <source>
        <dbReference type="ARBA" id="ARBA00023163"/>
    </source>
</evidence>
<dbReference type="InterPro" id="IPR001789">
    <property type="entry name" value="Sig_transdc_resp-reg_receiver"/>
</dbReference>
<dbReference type="RefSeq" id="WP_163181663.1">
    <property type="nucleotide sequence ID" value="NZ_JAAIWM010000009.1"/>
</dbReference>
<protein>
    <submittedName>
        <fullName evidence="12">Response regulator transcription factor</fullName>
    </submittedName>
</protein>
<proteinExistence type="predicted"/>
<dbReference type="InterPro" id="IPR011006">
    <property type="entry name" value="CheY-like_superfamily"/>
</dbReference>
<dbReference type="PROSITE" id="PS51755">
    <property type="entry name" value="OMPR_PHOB"/>
    <property type="match status" value="1"/>
</dbReference>
<comment type="subcellular location">
    <subcellularLocation>
        <location evidence="1">Cytoplasm</location>
    </subcellularLocation>
</comment>
<evidence type="ECO:0000256" key="5">
    <source>
        <dbReference type="ARBA" id="ARBA00023015"/>
    </source>
</evidence>
<dbReference type="GO" id="GO:0032993">
    <property type="term" value="C:protein-DNA complex"/>
    <property type="evidence" value="ECO:0007669"/>
    <property type="project" value="TreeGrafter"/>
</dbReference>
<gene>
    <name evidence="12" type="ORF">G4D63_18985</name>
</gene>
<keyword evidence="7" id="KW-0804">Transcription</keyword>
<evidence type="ECO:0000256" key="1">
    <source>
        <dbReference type="ARBA" id="ARBA00004496"/>
    </source>
</evidence>
<dbReference type="GO" id="GO:0005829">
    <property type="term" value="C:cytosol"/>
    <property type="evidence" value="ECO:0007669"/>
    <property type="project" value="TreeGrafter"/>
</dbReference>
<dbReference type="InterPro" id="IPR036388">
    <property type="entry name" value="WH-like_DNA-bd_sf"/>
</dbReference>
<feature type="domain" description="OmpR/PhoB-type" evidence="11">
    <location>
        <begin position="123"/>
        <end position="223"/>
    </location>
</feature>
<evidence type="ECO:0000259" key="10">
    <source>
        <dbReference type="PROSITE" id="PS50110"/>
    </source>
</evidence>
<evidence type="ECO:0000256" key="2">
    <source>
        <dbReference type="ARBA" id="ARBA00022490"/>
    </source>
</evidence>
<dbReference type="AlphaFoldDB" id="A0A6M0QBV0"/>
<keyword evidence="4" id="KW-0902">Two-component regulatory system</keyword>
<organism evidence="12 13">
    <name type="scientific">Bacillus mesophilus</name>
    <dbReference type="NCBI Taxonomy" id="1808955"/>
    <lineage>
        <taxon>Bacteria</taxon>
        <taxon>Bacillati</taxon>
        <taxon>Bacillota</taxon>
        <taxon>Bacilli</taxon>
        <taxon>Bacillales</taxon>
        <taxon>Bacillaceae</taxon>
        <taxon>Bacillus</taxon>
    </lineage>
</organism>